<evidence type="ECO:0000313" key="9">
    <source>
        <dbReference type="Proteomes" id="UP000198211"/>
    </source>
</evidence>
<dbReference type="GO" id="GO:0016787">
    <property type="term" value="F:hydrolase activity"/>
    <property type="evidence" value="ECO:0007669"/>
    <property type="project" value="UniProtKB-KW"/>
</dbReference>
<keyword evidence="6" id="KW-0695">RNA-directed DNA polymerase</keyword>
<keyword evidence="4" id="KW-0255">Endonuclease</keyword>
<dbReference type="GO" id="GO:0003964">
    <property type="term" value="F:RNA-directed DNA polymerase activity"/>
    <property type="evidence" value="ECO:0007669"/>
    <property type="project" value="UniProtKB-KW"/>
</dbReference>
<evidence type="ECO:0000259" key="7">
    <source>
        <dbReference type="Pfam" id="PF17917"/>
    </source>
</evidence>
<evidence type="ECO:0000256" key="1">
    <source>
        <dbReference type="ARBA" id="ARBA00022679"/>
    </source>
</evidence>
<evidence type="ECO:0000256" key="3">
    <source>
        <dbReference type="ARBA" id="ARBA00022722"/>
    </source>
</evidence>
<dbReference type="GO" id="GO:0004519">
    <property type="term" value="F:endonuclease activity"/>
    <property type="evidence" value="ECO:0007669"/>
    <property type="project" value="UniProtKB-KW"/>
</dbReference>
<reference evidence="9" key="1">
    <citation type="submission" date="2017-03" db="EMBL/GenBank/DDBJ databases">
        <title>Phytopthora megakarya and P. palmivora, two closely related causual agents of cacao black pod achieved similar genome size and gene model numbers by different mechanisms.</title>
        <authorList>
            <person name="Ali S."/>
            <person name="Shao J."/>
            <person name="Larry D.J."/>
            <person name="Kronmiller B."/>
            <person name="Shen D."/>
            <person name="Strem M.D."/>
            <person name="Melnick R.L."/>
            <person name="Guiltinan M.J."/>
            <person name="Tyler B.M."/>
            <person name="Meinhardt L.W."/>
            <person name="Bailey B.A."/>
        </authorList>
    </citation>
    <scope>NUCLEOTIDE SEQUENCE [LARGE SCALE GENOMIC DNA]</scope>
    <source>
        <strain evidence="9">zdho120</strain>
    </source>
</reference>
<sequence>MAARSRVPSNLPKFTGKREEDVREWLFQRENACRINGILIEDSTARLPGITGSAMEKPASEDFLHWSSTTRSMENTWGFHFETSNHQAALREKLHRLKQSADIETYNGEYSALIFRLRKLENPKTLSEAMDLAVKFEVTHFVDEARGRQKKNKRNTKIQFSNEQLKTFKELKQRLCSPPLLHLPDSSQPTHFRTDETKFAVGGVLFQVVDGIERPITYTSRKMKYAELNYPTEKQEPLAIVHALPAFRIYCLDKPPVVETNHKSMEGLFTQKMANCRLGRWYDILAEYQPMFSCLPGVNNGISDALSKRQDLQPETKSFHDFSVTGFDDTSVSLEISEGTMKVKLVTQIKNVYEKDREIRRAP</sequence>
<keyword evidence="5" id="KW-0378">Hydrolase</keyword>
<dbReference type="Proteomes" id="UP000198211">
    <property type="component" value="Unassembled WGS sequence"/>
</dbReference>
<dbReference type="AlphaFoldDB" id="A0A225X4Q6"/>
<dbReference type="PANTHER" id="PTHR37984:SF5">
    <property type="entry name" value="PROTEIN NYNRIN-LIKE"/>
    <property type="match status" value="1"/>
</dbReference>
<protein>
    <recommendedName>
        <fullName evidence="7">Reverse transcriptase RNase H-like domain-containing protein</fullName>
    </recommendedName>
</protein>
<keyword evidence="3" id="KW-0540">Nuclease</keyword>
<organism evidence="8 9">
    <name type="scientific">Phytophthora megakarya</name>
    <dbReference type="NCBI Taxonomy" id="4795"/>
    <lineage>
        <taxon>Eukaryota</taxon>
        <taxon>Sar</taxon>
        <taxon>Stramenopiles</taxon>
        <taxon>Oomycota</taxon>
        <taxon>Peronosporomycetes</taxon>
        <taxon>Peronosporales</taxon>
        <taxon>Peronosporaceae</taxon>
        <taxon>Phytophthora</taxon>
    </lineage>
</organism>
<dbReference type="InterPro" id="IPR041373">
    <property type="entry name" value="RT_RNaseH"/>
</dbReference>
<evidence type="ECO:0000313" key="8">
    <source>
        <dbReference type="EMBL" id="OWZ24220.1"/>
    </source>
</evidence>
<evidence type="ECO:0000256" key="4">
    <source>
        <dbReference type="ARBA" id="ARBA00022759"/>
    </source>
</evidence>
<dbReference type="InterPro" id="IPR043502">
    <property type="entry name" value="DNA/RNA_pol_sf"/>
</dbReference>
<dbReference type="EMBL" id="NBNE01000023">
    <property type="protein sequence ID" value="OWZ24220.1"/>
    <property type="molecule type" value="Genomic_DNA"/>
</dbReference>
<keyword evidence="9" id="KW-1185">Reference proteome</keyword>
<dbReference type="InterPro" id="IPR050951">
    <property type="entry name" value="Retrovirus_Pol_polyprotein"/>
</dbReference>
<evidence type="ECO:0000256" key="2">
    <source>
        <dbReference type="ARBA" id="ARBA00022695"/>
    </source>
</evidence>
<gene>
    <name evidence="8" type="ORF">PHMEG_000798</name>
</gene>
<name>A0A225X4Q6_9STRA</name>
<proteinExistence type="predicted"/>
<dbReference type="CDD" id="cd09274">
    <property type="entry name" value="RNase_HI_RT_Ty3"/>
    <property type="match status" value="1"/>
</dbReference>
<dbReference type="OrthoDB" id="116840at2759"/>
<keyword evidence="2" id="KW-0548">Nucleotidyltransferase</keyword>
<evidence type="ECO:0000256" key="6">
    <source>
        <dbReference type="ARBA" id="ARBA00022918"/>
    </source>
</evidence>
<dbReference type="STRING" id="4795.A0A225X4Q6"/>
<dbReference type="PANTHER" id="PTHR37984">
    <property type="entry name" value="PROTEIN CBG26694"/>
    <property type="match status" value="1"/>
</dbReference>
<dbReference type="Pfam" id="PF17917">
    <property type="entry name" value="RT_RNaseH"/>
    <property type="match status" value="1"/>
</dbReference>
<feature type="domain" description="Reverse transcriptase RNase H-like" evidence="7">
    <location>
        <begin position="185"/>
        <end position="288"/>
    </location>
</feature>
<comment type="caution">
    <text evidence="8">The sequence shown here is derived from an EMBL/GenBank/DDBJ whole genome shotgun (WGS) entry which is preliminary data.</text>
</comment>
<dbReference type="Gene3D" id="3.10.20.370">
    <property type="match status" value="1"/>
</dbReference>
<evidence type="ECO:0000256" key="5">
    <source>
        <dbReference type="ARBA" id="ARBA00022801"/>
    </source>
</evidence>
<dbReference type="SUPFAM" id="SSF56672">
    <property type="entry name" value="DNA/RNA polymerases"/>
    <property type="match status" value="1"/>
</dbReference>
<accession>A0A225X4Q6</accession>
<keyword evidence="1" id="KW-0808">Transferase</keyword>